<comment type="caution">
    <text evidence="2">The sequence shown here is derived from an EMBL/GenBank/DDBJ whole genome shotgun (WGS) entry which is preliminary data.</text>
</comment>
<evidence type="ECO:0000313" key="2">
    <source>
        <dbReference type="EMBL" id="PUV22901.1"/>
    </source>
</evidence>
<reference evidence="2 3" key="1">
    <citation type="submission" date="2018-04" db="EMBL/GenBank/DDBJ databases">
        <title>Sphingobacterium sp. M46 Genome.</title>
        <authorList>
            <person name="Cheng J."/>
            <person name="Li Y."/>
        </authorList>
    </citation>
    <scope>NUCLEOTIDE SEQUENCE [LARGE SCALE GENOMIC DNA]</scope>
    <source>
        <strain evidence="2 3">M46</strain>
    </source>
</reference>
<dbReference type="EMBL" id="QCXX01000005">
    <property type="protein sequence ID" value="PUV22901.1"/>
    <property type="molecule type" value="Genomic_DNA"/>
</dbReference>
<keyword evidence="1" id="KW-0812">Transmembrane</keyword>
<dbReference type="RefSeq" id="WP_108635236.1">
    <property type="nucleotide sequence ID" value="NZ_QCXX01000005.1"/>
</dbReference>
<keyword evidence="1" id="KW-1133">Transmembrane helix</keyword>
<keyword evidence="1" id="KW-0472">Membrane</keyword>
<dbReference type="OrthoDB" id="677754at2"/>
<evidence type="ECO:0008006" key="4">
    <source>
        <dbReference type="Google" id="ProtNLM"/>
    </source>
</evidence>
<sequence length="202" mass="23470">MLKLKIHIFILYFIIITAFAYIVAQWLPQSKAKNKNTITASDNGNLFLDIYPELVIPNTGKTVEEQLNILDINNNKISIKKLASKQPLLVFRYSQYDCHLCIDQVLNKLQTFFASNEHHVCMIIDGMSPRDFRIKYKDLGLKIQPYFIEEQNLGLSLENKNLPFLFVLSPDPLRVDKIFIPFKEYPNQTDAYLKNVKSILND</sequence>
<evidence type="ECO:0000256" key="1">
    <source>
        <dbReference type="SAM" id="Phobius"/>
    </source>
</evidence>
<organism evidence="2 3">
    <name type="scientific">Sphingobacterium athyrii</name>
    <dbReference type="NCBI Taxonomy" id="2152717"/>
    <lineage>
        <taxon>Bacteria</taxon>
        <taxon>Pseudomonadati</taxon>
        <taxon>Bacteroidota</taxon>
        <taxon>Sphingobacteriia</taxon>
        <taxon>Sphingobacteriales</taxon>
        <taxon>Sphingobacteriaceae</taxon>
        <taxon>Sphingobacterium</taxon>
    </lineage>
</organism>
<feature type="transmembrane region" description="Helical" evidence="1">
    <location>
        <begin position="6"/>
        <end position="27"/>
    </location>
</feature>
<proteinExistence type="predicted"/>
<gene>
    <name evidence="2" type="ORF">DCO56_18430</name>
</gene>
<accession>A0A363NQG1</accession>
<keyword evidence="3" id="KW-1185">Reference proteome</keyword>
<evidence type="ECO:0000313" key="3">
    <source>
        <dbReference type="Proteomes" id="UP000250831"/>
    </source>
</evidence>
<dbReference type="AlphaFoldDB" id="A0A363NQG1"/>
<dbReference type="Proteomes" id="UP000250831">
    <property type="component" value="Unassembled WGS sequence"/>
</dbReference>
<name>A0A363NQG1_9SPHI</name>
<protein>
    <recommendedName>
        <fullName evidence="4">Alkyl hydroperoxide reductase subunit C/ Thiol specific antioxidant domain-containing protein</fullName>
    </recommendedName>
</protein>